<dbReference type="eggNOG" id="ENOG502QREF">
    <property type="taxonomic scope" value="Eukaryota"/>
</dbReference>
<dbReference type="InterPro" id="IPR007074">
    <property type="entry name" value="LicD/FKTN/FKRP_NTP_transf"/>
</dbReference>
<evidence type="ECO:0000256" key="2">
    <source>
        <dbReference type="ARBA" id="ARBA00022692"/>
    </source>
</evidence>
<dbReference type="GO" id="GO:0009100">
    <property type="term" value="P:glycoprotein metabolic process"/>
    <property type="evidence" value="ECO:0007669"/>
    <property type="project" value="UniProtKB-ARBA"/>
</dbReference>
<dbReference type="PANTHER" id="PTHR15407">
    <property type="entry name" value="FUKUTIN-RELATED"/>
    <property type="match status" value="1"/>
</dbReference>
<feature type="transmembrane region" description="Helical" evidence="5">
    <location>
        <begin position="21"/>
        <end position="40"/>
    </location>
</feature>
<dbReference type="EMBL" id="CU928167">
    <property type="protein sequence ID" value="CAR21904.1"/>
    <property type="molecule type" value="Genomic_DNA"/>
</dbReference>
<organism evidence="7 8">
    <name type="scientific">Lachancea thermotolerans (strain ATCC 56472 / CBS 6340 / NRRL Y-8284)</name>
    <name type="common">Yeast</name>
    <name type="synonym">Kluyveromyces thermotolerans</name>
    <dbReference type="NCBI Taxonomy" id="559295"/>
    <lineage>
        <taxon>Eukaryota</taxon>
        <taxon>Fungi</taxon>
        <taxon>Dikarya</taxon>
        <taxon>Ascomycota</taxon>
        <taxon>Saccharomycotina</taxon>
        <taxon>Saccharomycetes</taxon>
        <taxon>Saccharomycetales</taxon>
        <taxon>Saccharomycetaceae</taxon>
        <taxon>Lachancea</taxon>
    </lineage>
</organism>
<dbReference type="HOGENOM" id="CLU_008074_0_0_1"/>
<feature type="domain" description="LicD/FKTN/FKRP nucleotidyltransferase" evidence="6">
    <location>
        <begin position="452"/>
        <end position="690"/>
    </location>
</feature>
<reference evidence="7 8" key="1">
    <citation type="journal article" date="2009" name="Genome Res.">
        <title>Comparative genomics of protoploid Saccharomycetaceae.</title>
        <authorList>
            <consortium name="The Genolevures Consortium"/>
            <person name="Souciet J.-L."/>
            <person name="Dujon B."/>
            <person name="Gaillardin C."/>
            <person name="Johnston M."/>
            <person name="Baret P.V."/>
            <person name="Cliften P."/>
            <person name="Sherman D.J."/>
            <person name="Weissenbach J."/>
            <person name="Westhof E."/>
            <person name="Wincker P."/>
            <person name="Jubin C."/>
            <person name="Poulain J."/>
            <person name="Barbe V."/>
            <person name="Segurens B."/>
            <person name="Artiguenave F."/>
            <person name="Anthouard V."/>
            <person name="Vacherie B."/>
            <person name="Val M.-E."/>
            <person name="Fulton R.S."/>
            <person name="Minx P."/>
            <person name="Wilson R."/>
            <person name="Durrens P."/>
            <person name="Jean G."/>
            <person name="Marck C."/>
            <person name="Martin T."/>
            <person name="Nikolski M."/>
            <person name="Rolland T."/>
            <person name="Seret M.-L."/>
            <person name="Casaregola S."/>
            <person name="Despons L."/>
            <person name="Fairhead C."/>
            <person name="Fischer G."/>
            <person name="Lafontaine I."/>
            <person name="Leh V."/>
            <person name="Lemaire M."/>
            <person name="de Montigny J."/>
            <person name="Neuveglise C."/>
            <person name="Thierry A."/>
            <person name="Blanc-Lenfle I."/>
            <person name="Bleykasten C."/>
            <person name="Diffels J."/>
            <person name="Fritsch E."/>
            <person name="Frangeul L."/>
            <person name="Goeffon A."/>
            <person name="Jauniaux N."/>
            <person name="Kachouri-Lafond R."/>
            <person name="Payen C."/>
            <person name="Potier S."/>
            <person name="Pribylova L."/>
            <person name="Ozanne C."/>
            <person name="Richard G.-F."/>
            <person name="Sacerdot C."/>
            <person name="Straub M.-L."/>
            <person name="Talla E."/>
        </authorList>
    </citation>
    <scope>NUCLEOTIDE SEQUENCE [LARGE SCALE GENOMIC DNA]</scope>
    <source>
        <strain evidence="8">ATCC 56472 / CBS 6340 / NRRL Y-8284</strain>
    </source>
</reference>
<evidence type="ECO:0000259" key="6">
    <source>
        <dbReference type="Pfam" id="PF04991"/>
    </source>
</evidence>
<dbReference type="GeneID" id="8291202"/>
<evidence type="ECO:0000256" key="3">
    <source>
        <dbReference type="ARBA" id="ARBA00022989"/>
    </source>
</evidence>
<comment type="subcellular location">
    <subcellularLocation>
        <location evidence="1">Membrane</location>
        <topology evidence="1">Single-pass membrane protein</topology>
    </subcellularLocation>
</comment>
<evidence type="ECO:0000256" key="1">
    <source>
        <dbReference type="ARBA" id="ARBA00004167"/>
    </source>
</evidence>
<dbReference type="AlphaFoldDB" id="C5DDP3"/>
<dbReference type="RefSeq" id="XP_002552342.1">
    <property type="nucleotide sequence ID" value="XM_002552296.1"/>
</dbReference>
<dbReference type="Proteomes" id="UP000002036">
    <property type="component" value="Chromosome C"/>
</dbReference>
<dbReference type="STRING" id="559295.C5DDP3"/>
<dbReference type="KEGG" id="lth:KLTH0C02618g"/>
<dbReference type="OrthoDB" id="444255at2759"/>
<evidence type="ECO:0000256" key="5">
    <source>
        <dbReference type="SAM" id="Phobius"/>
    </source>
</evidence>
<sequence length="902" mass="104321">MVRLHWVRRLSGLTKMRRRDVNVWAVCGVSVWLLISTWLVTSKQNLGGPFASWDPRKSWSTGWSTDNGTAAEKVDLVESYREFYYGTKFEYPDPYTLQKDLFVVHVGPEKGRRLASVDELEFYDSDPRLVWSVVFEHLLQDRNGSGSLPFSWYDWADFRDYNKLLSLKKTDVPCKFFFQKHFDSSKLAEIEIEIGEFLFELDRDYYFDAPSEDSSADVQDRIADACVSNPRADAGARSTVVTALKDKVRPEVYRLQARNHLLNTVENPISITIMDKDSGSWQFNVERIPRKNILESGLLDSYLQRKEVKNHDHVFDLSKQFAEFEKSKPARAHRVNITEISEEERNAFHAPSTHIRKSDFEFDALTRIQELESKIDELTAHEKAYLNSLRVSTQTHYAFAPKHFREPSDLSDFESLGWHHDARFFNGAVFQDFLDARTRLDSMIRTFQKFLKAHGLICWLAHGTLYGYVYNGLSFPWDNDFDVQMPIRHLHIMAQHFNQTLVLEDPREGNGKFIIDVGSSITTRIKGNGMNNIDARFIDVDSGLYIDITGISVSSAMLSDRYAAEFYKFRDSIGTEIKHADPNLIANETDIPLQVLANRMDSDAKYTEEDKKALEKLVTEANKEMSSSKSPSKYYSAEQRYNLNYELDLYNCRNHHFLQYDMISPLILTRFHGVPALVPNQYITTLRKEYSVPSRYGFLAHKGNTYVPEFRYWCTSTVLKQAMNKKGTQEGIEVVNSPLNSLSIEDVGLLYKNIAELREVELLSLLHNSRKQSTYRLKELELQYANGTAHQRIEELRRLEEQLGSDLCPLTKDPYIQHLQREKWRALATPNDPSSEALSEVDLEVATDLLKWVELMHSKQLPFLKKAVSGENPESRDYNQIDGIEGNFIFRLDPDLRTKEDD</sequence>
<evidence type="ECO:0000313" key="7">
    <source>
        <dbReference type="EMBL" id="CAR21904.1"/>
    </source>
</evidence>
<keyword evidence="3 5" id="KW-1133">Transmembrane helix</keyword>
<name>C5DDP3_LACTC</name>
<dbReference type="InterPro" id="IPR009644">
    <property type="entry name" value="FKTN/MNN4/W02B3.4-1"/>
</dbReference>
<dbReference type="OMA" id="PEVYQLQ"/>
<proteinExistence type="predicted"/>
<gene>
    <name evidence="7" type="ordered locus">KLTH0C02618g</name>
</gene>
<dbReference type="FunCoup" id="C5DDP3">
    <property type="interactions" value="132"/>
</dbReference>
<evidence type="ECO:0000313" key="8">
    <source>
        <dbReference type="Proteomes" id="UP000002036"/>
    </source>
</evidence>
<dbReference type="Pfam" id="PF04991">
    <property type="entry name" value="LicD"/>
    <property type="match status" value="1"/>
</dbReference>
<protein>
    <submittedName>
        <fullName evidence="7">KLTH0C02618p</fullName>
    </submittedName>
</protein>
<dbReference type="PANTHER" id="PTHR15407:SF28">
    <property type="entry name" value="RIBITOL-5-PHOSPHATE TRANSFERASE FKTN"/>
    <property type="match status" value="1"/>
</dbReference>
<accession>C5DDP3</accession>
<dbReference type="GO" id="GO:0016020">
    <property type="term" value="C:membrane"/>
    <property type="evidence" value="ECO:0007669"/>
    <property type="project" value="UniProtKB-SubCell"/>
</dbReference>
<keyword evidence="2 5" id="KW-0812">Transmembrane</keyword>
<evidence type="ECO:0000256" key="4">
    <source>
        <dbReference type="ARBA" id="ARBA00023136"/>
    </source>
</evidence>
<keyword evidence="4 5" id="KW-0472">Membrane</keyword>
<keyword evidence="8" id="KW-1185">Reference proteome</keyword>
<dbReference type="InParanoid" id="C5DDP3"/>